<gene>
    <name evidence="3" type="ORF">H4281_36470</name>
</gene>
<dbReference type="InterPro" id="IPR009081">
    <property type="entry name" value="PP-bd_ACP"/>
</dbReference>
<keyword evidence="4" id="KW-1185">Reference proteome</keyword>
<accession>A0A7W3W4F9</accession>
<sequence>MYADADLVLVAALVADALASQGLRAVTARELIADPELCTCDLARFGLGSLDWIALATRLERQTGVELPDGALLDDERRSIAGWATALTTAGSSQEEQTKCGKHSAASDSL</sequence>
<dbReference type="AlphaFoldDB" id="A0A7W3W4F9"/>
<proteinExistence type="predicted"/>
<dbReference type="InterPro" id="IPR036736">
    <property type="entry name" value="ACP-like_sf"/>
</dbReference>
<organism evidence="3 4">
    <name type="scientific">Amycolatopsis dendrobii</name>
    <dbReference type="NCBI Taxonomy" id="2760662"/>
    <lineage>
        <taxon>Bacteria</taxon>
        <taxon>Bacillati</taxon>
        <taxon>Actinomycetota</taxon>
        <taxon>Actinomycetes</taxon>
        <taxon>Pseudonocardiales</taxon>
        <taxon>Pseudonocardiaceae</taxon>
        <taxon>Amycolatopsis</taxon>
    </lineage>
</organism>
<name>A0A7W3W4F9_9PSEU</name>
<evidence type="ECO:0000256" key="1">
    <source>
        <dbReference type="SAM" id="MobiDB-lite"/>
    </source>
</evidence>
<dbReference type="EMBL" id="JACGZW010000015">
    <property type="protein sequence ID" value="MBB1158671.1"/>
    <property type="molecule type" value="Genomic_DNA"/>
</dbReference>
<comment type="caution">
    <text evidence="3">The sequence shown here is derived from an EMBL/GenBank/DDBJ whole genome shotgun (WGS) entry which is preliminary data.</text>
</comment>
<feature type="region of interest" description="Disordered" evidence="1">
    <location>
        <begin position="88"/>
        <end position="110"/>
    </location>
</feature>
<dbReference type="Proteomes" id="UP000526734">
    <property type="component" value="Unassembled WGS sequence"/>
</dbReference>
<dbReference type="SUPFAM" id="SSF47336">
    <property type="entry name" value="ACP-like"/>
    <property type="match status" value="1"/>
</dbReference>
<reference evidence="3 4" key="1">
    <citation type="submission" date="2020-08" db="EMBL/GenBank/DDBJ databases">
        <title>Amycolatopsis sp. nov. DR6-1 isolated from Dendrobium heterocarpum.</title>
        <authorList>
            <person name="Tedsree N."/>
            <person name="Kuncharoen N."/>
            <person name="Likhitwitayawuid K."/>
            <person name="Tanasupawat S."/>
        </authorList>
    </citation>
    <scope>NUCLEOTIDE SEQUENCE [LARGE SCALE GENOMIC DNA]</scope>
    <source>
        <strain evidence="3 4">DR6-1</strain>
    </source>
</reference>
<dbReference type="Gene3D" id="1.10.1200.10">
    <property type="entry name" value="ACP-like"/>
    <property type="match status" value="1"/>
</dbReference>
<feature type="domain" description="Carrier" evidence="2">
    <location>
        <begin position="27"/>
        <end position="84"/>
    </location>
</feature>
<evidence type="ECO:0000313" key="4">
    <source>
        <dbReference type="Proteomes" id="UP000526734"/>
    </source>
</evidence>
<dbReference type="RefSeq" id="WP_043837226.1">
    <property type="nucleotide sequence ID" value="NZ_JACGZW010000015.1"/>
</dbReference>
<dbReference type="Pfam" id="PF00550">
    <property type="entry name" value="PP-binding"/>
    <property type="match status" value="1"/>
</dbReference>
<evidence type="ECO:0000313" key="3">
    <source>
        <dbReference type="EMBL" id="MBB1158671.1"/>
    </source>
</evidence>
<protein>
    <submittedName>
        <fullName evidence="3">Acyl carrier protein</fullName>
    </submittedName>
</protein>
<evidence type="ECO:0000259" key="2">
    <source>
        <dbReference type="Pfam" id="PF00550"/>
    </source>
</evidence>